<accession>A0A2N1PMS0</accession>
<evidence type="ECO:0000256" key="1">
    <source>
        <dbReference type="SAM" id="Phobius"/>
    </source>
</evidence>
<comment type="caution">
    <text evidence="2">The sequence shown here is derived from an EMBL/GenBank/DDBJ whole genome shotgun (WGS) entry which is preliminary data.</text>
</comment>
<evidence type="ECO:0000313" key="3">
    <source>
        <dbReference type="Proteomes" id="UP000233256"/>
    </source>
</evidence>
<proteinExistence type="predicted"/>
<evidence type="ECO:0008006" key="4">
    <source>
        <dbReference type="Google" id="ProtNLM"/>
    </source>
</evidence>
<keyword evidence="1" id="KW-0812">Transmembrane</keyword>
<reference evidence="2 3" key="1">
    <citation type="journal article" date="2017" name="ISME J.">
        <title>Potential for microbial H2 and metal transformations associated with novel bacteria and archaea in deep terrestrial subsurface sediments.</title>
        <authorList>
            <person name="Hernsdorf A.W."/>
            <person name="Amano Y."/>
            <person name="Miyakawa K."/>
            <person name="Ise K."/>
            <person name="Suzuki Y."/>
            <person name="Anantharaman K."/>
            <person name="Probst A."/>
            <person name="Burstein D."/>
            <person name="Thomas B.C."/>
            <person name="Banfield J.F."/>
        </authorList>
    </citation>
    <scope>NUCLEOTIDE SEQUENCE [LARGE SCALE GENOMIC DNA]</scope>
    <source>
        <strain evidence="2">HGW-Wallbacteria-1</strain>
    </source>
</reference>
<evidence type="ECO:0000313" key="2">
    <source>
        <dbReference type="EMBL" id="PKK89607.1"/>
    </source>
</evidence>
<dbReference type="EMBL" id="PGXC01000015">
    <property type="protein sequence ID" value="PKK89607.1"/>
    <property type="molecule type" value="Genomic_DNA"/>
</dbReference>
<protein>
    <recommendedName>
        <fullName evidence="4">N-formylglutamate amidohydrolase</fullName>
    </recommendedName>
</protein>
<dbReference type="AlphaFoldDB" id="A0A2N1PMS0"/>
<dbReference type="Proteomes" id="UP000233256">
    <property type="component" value="Unassembled WGS sequence"/>
</dbReference>
<organism evidence="2 3">
    <name type="scientific">Candidatus Wallbacteria bacterium HGW-Wallbacteria-1</name>
    <dbReference type="NCBI Taxonomy" id="2013854"/>
    <lineage>
        <taxon>Bacteria</taxon>
        <taxon>Candidatus Walliibacteriota</taxon>
    </lineage>
</organism>
<name>A0A2N1PMS0_9BACT</name>
<sequence>MEAKSLQVDFALARNGVFSELNGFIGARVPVMVTIIVMAAVSVLVMGMALFSPAIAANSMSSTILPPDQPQPFDSIRHPSLLCMAPVKLFGVVIAAPHGGFDMRAPWIAREAAAISGAGFLSGTGWRVTSAERFINVNRPTQAPFILGVRQSREVITPAAEAVFRAWSAMMPVAAGIQTLPVPLYVEIHGHSRKGPSGRTMDVVEVATVNISRQTCLILREKLLFFLRRAGGRPVPVFFQMRDKYFTIPGEKGKIPFRWSAMGARTIGSLAGDRVVRAVHIELPPSARKSPVQRRAWARAIAELVEWMTLIYGK</sequence>
<feature type="transmembrane region" description="Helical" evidence="1">
    <location>
        <begin position="29"/>
        <end position="51"/>
    </location>
</feature>
<keyword evidence="1" id="KW-0472">Membrane</keyword>
<gene>
    <name evidence="2" type="ORF">CVV64_13655</name>
</gene>
<keyword evidence="1" id="KW-1133">Transmembrane helix</keyword>